<evidence type="ECO:0000313" key="1">
    <source>
        <dbReference type="EMBL" id="SEQ49420.1"/>
    </source>
</evidence>
<dbReference type="EMBL" id="FOGB01000004">
    <property type="protein sequence ID" value="SEQ49420.1"/>
    <property type="molecule type" value="Genomic_DNA"/>
</dbReference>
<gene>
    <name evidence="1" type="ORF">SAMN03080615_01678</name>
</gene>
<dbReference type="Proteomes" id="UP000198749">
    <property type="component" value="Unassembled WGS sequence"/>
</dbReference>
<dbReference type="AlphaFoldDB" id="A0A1H9GH37"/>
<proteinExistence type="predicted"/>
<name>A0A1H9GH37_9GAMM</name>
<dbReference type="STRING" id="355243.SAMN03080615_01678"/>
<dbReference type="RefSeq" id="WP_091356556.1">
    <property type="nucleotide sequence ID" value="NZ_AP025284.1"/>
</dbReference>
<organism evidence="1 2">
    <name type="scientific">Amphritea atlantica</name>
    <dbReference type="NCBI Taxonomy" id="355243"/>
    <lineage>
        <taxon>Bacteria</taxon>
        <taxon>Pseudomonadati</taxon>
        <taxon>Pseudomonadota</taxon>
        <taxon>Gammaproteobacteria</taxon>
        <taxon>Oceanospirillales</taxon>
        <taxon>Oceanospirillaceae</taxon>
        <taxon>Amphritea</taxon>
    </lineage>
</organism>
<accession>A0A1H9GH37</accession>
<reference evidence="2" key="1">
    <citation type="submission" date="2016-10" db="EMBL/GenBank/DDBJ databases">
        <authorList>
            <person name="Varghese N."/>
            <person name="Submissions S."/>
        </authorList>
    </citation>
    <scope>NUCLEOTIDE SEQUENCE [LARGE SCALE GENOMIC DNA]</scope>
    <source>
        <strain evidence="2">DSM 18887</strain>
    </source>
</reference>
<sequence length="97" mass="10581">MAVTVKKSVVANSYTRLQADVTKDCWFQAPGKSALHVVLTDTGATAPVVDINDVAYVKPVVVTPGDVWYRADTVNNPAMQGEIWVRGDQDSDISWTE</sequence>
<keyword evidence="2" id="KW-1185">Reference proteome</keyword>
<evidence type="ECO:0000313" key="2">
    <source>
        <dbReference type="Proteomes" id="UP000198749"/>
    </source>
</evidence>
<protein>
    <submittedName>
        <fullName evidence="1">Uncharacterized protein</fullName>
    </submittedName>
</protein>